<proteinExistence type="inferred from homology"/>
<comment type="cofactor">
    <cofactor evidence="5">
        <name>heme</name>
        <dbReference type="ChEBI" id="CHEBI:30413"/>
    </cofactor>
</comment>
<name>A0AAD8VGL6_LOLMU</name>
<dbReference type="PANTHER" id="PTHR24304:SF2">
    <property type="entry name" value="24-HYDROXYCHOLESTEROL 7-ALPHA-HYDROXYLASE"/>
    <property type="match status" value="1"/>
</dbReference>
<keyword evidence="4 5" id="KW-0408">Iron</keyword>
<evidence type="ECO:0000313" key="7">
    <source>
        <dbReference type="EMBL" id="KAK1606902.1"/>
    </source>
</evidence>
<comment type="caution">
    <text evidence="7">The sequence shown here is derived from an EMBL/GenBank/DDBJ whole genome shotgun (WGS) entry which is preliminary data.</text>
</comment>
<sequence length="373" mass="42326">MFGKGHGYAVDQATRAEQSRFVMDSLRPAQLRSHVDPMLREVEEYFAKWGDEGVVDLKHEFTQVLMLIASRCLLGSEVRDKIFGEFYALFADIEGGVNPVSFMFPYIPVPVNNRRDRAQAKLAEILCAIVRSRKSCNRVEDDMLQRLIDSRYRDGRPTAEGEVSGMIIGLLFAGKHTSAIASSWTGACLLTHPNSLRAALEEQKQAMRKYKDGKVDWNALSDMEILHCCIKEAGWMYPAAPLLLRKALQSFIVQTKEGNEYDIPAGDTLAHPVMLTSKLSHVYKDPEVFDPDRFRFGREEDKVGGKHSYTVFGGGRHACAGEAYGFMQIKIIWSHLLRNFELKLISSFPKKDWSKFVVEPKGKIMVSYKRCRM</sequence>
<dbReference type="InterPro" id="IPR002403">
    <property type="entry name" value="Cyt_P450_E_grp-IV"/>
</dbReference>
<dbReference type="CDD" id="cd11042">
    <property type="entry name" value="CYP51-like"/>
    <property type="match status" value="1"/>
</dbReference>
<reference evidence="7" key="1">
    <citation type="submission" date="2023-07" db="EMBL/GenBank/DDBJ databases">
        <title>A chromosome-level genome assembly of Lolium multiflorum.</title>
        <authorList>
            <person name="Chen Y."/>
            <person name="Copetti D."/>
            <person name="Kolliker R."/>
            <person name="Studer B."/>
        </authorList>
    </citation>
    <scope>NUCLEOTIDE SEQUENCE</scope>
    <source>
        <strain evidence="7">02402/16</strain>
        <tissue evidence="7">Leaf</tissue>
    </source>
</reference>
<dbReference type="Proteomes" id="UP001231189">
    <property type="component" value="Unassembled WGS sequence"/>
</dbReference>
<keyword evidence="6" id="KW-0560">Oxidoreductase</keyword>
<evidence type="ECO:0000256" key="3">
    <source>
        <dbReference type="ARBA" id="ARBA00022723"/>
    </source>
</evidence>
<dbReference type="GO" id="GO:0005506">
    <property type="term" value="F:iron ion binding"/>
    <property type="evidence" value="ECO:0007669"/>
    <property type="project" value="InterPro"/>
</dbReference>
<dbReference type="GO" id="GO:0020037">
    <property type="term" value="F:heme binding"/>
    <property type="evidence" value="ECO:0007669"/>
    <property type="project" value="InterPro"/>
</dbReference>
<evidence type="ECO:0000256" key="5">
    <source>
        <dbReference type="PIRSR" id="PIRSR602403-1"/>
    </source>
</evidence>
<dbReference type="GO" id="GO:0016705">
    <property type="term" value="F:oxidoreductase activity, acting on paired donors, with incorporation or reduction of molecular oxygen"/>
    <property type="evidence" value="ECO:0007669"/>
    <property type="project" value="InterPro"/>
</dbReference>
<evidence type="ECO:0000256" key="6">
    <source>
        <dbReference type="RuleBase" id="RU000461"/>
    </source>
</evidence>
<gene>
    <name evidence="7" type="ORF">QYE76_030575</name>
</gene>
<dbReference type="InterPro" id="IPR050529">
    <property type="entry name" value="CYP450_sterol_14alpha_dmase"/>
</dbReference>
<dbReference type="PANTHER" id="PTHR24304">
    <property type="entry name" value="CYTOCHROME P450 FAMILY 7"/>
    <property type="match status" value="1"/>
</dbReference>
<dbReference type="AlphaFoldDB" id="A0AAD8VGL6"/>
<dbReference type="Pfam" id="PF00067">
    <property type="entry name" value="p450"/>
    <property type="match status" value="1"/>
</dbReference>
<dbReference type="PROSITE" id="PS00086">
    <property type="entry name" value="CYTOCHROME_P450"/>
    <property type="match status" value="1"/>
</dbReference>
<dbReference type="Gene3D" id="1.10.630.10">
    <property type="entry name" value="Cytochrome P450"/>
    <property type="match status" value="1"/>
</dbReference>
<accession>A0AAD8VGL6</accession>
<evidence type="ECO:0000256" key="1">
    <source>
        <dbReference type="ARBA" id="ARBA00010617"/>
    </source>
</evidence>
<keyword evidence="2 5" id="KW-0349">Heme</keyword>
<dbReference type="InterPro" id="IPR017972">
    <property type="entry name" value="Cyt_P450_CS"/>
</dbReference>
<dbReference type="SUPFAM" id="SSF48264">
    <property type="entry name" value="Cytochrome P450"/>
    <property type="match status" value="1"/>
</dbReference>
<feature type="binding site" description="axial binding residue" evidence="5">
    <location>
        <position position="319"/>
    </location>
    <ligand>
        <name>heme</name>
        <dbReference type="ChEBI" id="CHEBI:30413"/>
    </ligand>
    <ligandPart>
        <name>Fe</name>
        <dbReference type="ChEBI" id="CHEBI:18248"/>
    </ligandPart>
</feature>
<keyword evidence="8" id="KW-1185">Reference proteome</keyword>
<evidence type="ECO:0000256" key="4">
    <source>
        <dbReference type="ARBA" id="ARBA00023004"/>
    </source>
</evidence>
<dbReference type="InterPro" id="IPR001128">
    <property type="entry name" value="Cyt_P450"/>
</dbReference>
<dbReference type="InterPro" id="IPR036396">
    <property type="entry name" value="Cyt_P450_sf"/>
</dbReference>
<keyword evidence="6" id="KW-0503">Monooxygenase</keyword>
<comment type="similarity">
    <text evidence="1 6">Belongs to the cytochrome P450 family.</text>
</comment>
<protein>
    <submittedName>
        <fullName evidence="7">Uncharacterized protein</fullName>
    </submittedName>
</protein>
<keyword evidence="3 5" id="KW-0479">Metal-binding</keyword>
<evidence type="ECO:0000313" key="8">
    <source>
        <dbReference type="Proteomes" id="UP001231189"/>
    </source>
</evidence>
<evidence type="ECO:0000256" key="2">
    <source>
        <dbReference type="ARBA" id="ARBA00022617"/>
    </source>
</evidence>
<dbReference type="GO" id="GO:0004497">
    <property type="term" value="F:monooxygenase activity"/>
    <property type="evidence" value="ECO:0007669"/>
    <property type="project" value="UniProtKB-KW"/>
</dbReference>
<organism evidence="7 8">
    <name type="scientific">Lolium multiflorum</name>
    <name type="common">Italian ryegrass</name>
    <name type="synonym">Lolium perenne subsp. multiflorum</name>
    <dbReference type="NCBI Taxonomy" id="4521"/>
    <lineage>
        <taxon>Eukaryota</taxon>
        <taxon>Viridiplantae</taxon>
        <taxon>Streptophyta</taxon>
        <taxon>Embryophyta</taxon>
        <taxon>Tracheophyta</taxon>
        <taxon>Spermatophyta</taxon>
        <taxon>Magnoliopsida</taxon>
        <taxon>Liliopsida</taxon>
        <taxon>Poales</taxon>
        <taxon>Poaceae</taxon>
        <taxon>BOP clade</taxon>
        <taxon>Pooideae</taxon>
        <taxon>Poodae</taxon>
        <taxon>Poeae</taxon>
        <taxon>Poeae Chloroplast Group 2 (Poeae type)</taxon>
        <taxon>Loliodinae</taxon>
        <taxon>Loliinae</taxon>
        <taxon>Lolium</taxon>
    </lineage>
</organism>
<dbReference type="EMBL" id="JAUUTY010000007">
    <property type="protein sequence ID" value="KAK1606902.1"/>
    <property type="molecule type" value="Genomic_DNA"/>
</dbReference>
<dbReference type="PRINTS" id="PR00465">
    <property type="entry name" value="EP450IV"/>
</dbReference>